<dbReference type="AlphaFoldDB" id="X1PXM5"/>
<dbReference type="GO" id="GO:0016192">
    <property type="term" value="P:vesicle-mediated transport"/>
    <property type="evidence" value="ECO:0007669"/>
    <property type="project" value="InterPro"/>
</dbReference>
<accession>X1PXM5</accession>
<comment type="caution">
    <text evidence="1">The sequence shown here is derived from an EMBL/GenBank/DDBJ whole genome shotgun (WGS) entry which is preliminary data.</text>
</comment>
<evidence type="ECO:0000313" key="1">
    <source>
        <dbReference type="EMBL" id="GAI47306.1"/>
    </source>
</evidence>
<proteinExistence type="predicted"/>
<organism evidence="1">
    <name type="scientific">marine sediment metagenome</name>
    <dbReference type="NCBI Taxonomy" id="412755"/>
    <lineage>
        <taxon>unclassified sequences</taxon>
        <taxon>metagenomes</taxon>
        <taxon>ecological metagenomes</taxon>
    </lineage>
</organism>
<dbReference type="Gene3D" id="1.20.1480.30">
    <property type="entry name" value="Designed four-helix bundle protein"/>
    <property type="match status" value="1"/>
</dbReference>
<dbReference type="EMBL" id="BARV01038348">
    <property type="protein sequence ID" value="GAI47306.1"/>
    <property type="molecule type" value="Genomic_DNA"/>
</dbReference>
<dbReference type="InterPro" id="IPR010989">
    <property type="entry name" value="SNARE"/>
</dbReference>
<gene>
    <name evidence="1" type="ORF">S06H3_59106</name>
</gene>
<name>X1PXM5_9ZZZZ</name>
<protein>
    <submittedName>
        <fullName evidence="1">Uncharacterized protein</fullName>
    </submittedName>
</protein>
<dbReference type="GO" id="GO:0016020">
    <property type="term" value="C:membrane"/>
    <property type="evidence" value="ECO:0007669"/>
    <property type="project" value="InterPro"/>
</dbReference>
<reference evidence="1" key="1">
    <citation type="journal article" date="2014" name="Front. Microbiol.">
        <title>High frequency of phylogenetically diverse reductive dehalogenase-homologous genes in deep subseafloor sedimentary metagenomes.</title>
        <authorList>
            <person name="Kawai M."/>
            <person name="Futagami T."/>
            <person name="Toyoda A."/>
            <person name="Takaki Y."/>
            <person name="Nishi S."/>
            <person name="Hori S."/>
            <person name="Arai W."/>
            <person name="Tsubouchi T."/>
            <person name="Morono Y."/>
            <person name="Uchiyama I."/>
            <person name="Ito T."/>
            <person name="Fujiyama A."/>
            <person name="Inagaki F."/>
            <person name="Takami H."/>
        </authorList>
    </citation>
    <scope>NUCLEOTIDE SEQUENCE</scope>
    <source>
        <strain evidence="1">Expedition CK06-06</strain>
    </source>
</reference>
<sequence>MEYYWQIVGTQHGWICSGSRTQCLPIQYGNKRYSGSGGEYGGIERYVRCGWPGPFVKNHIYECKRKEIVQEEEPWPPEEACRLRDHFDLLWKLEGIMDSLKEINKKVGKIDVDLEATNAQIESGCESIKQDLENVKNKIDEIKPKLIDFGVSEADIGEAKTEIDEVKPKIDELEGRDKPCPRHILLILHMLSWL</sequence>
<dbReference type="SUPFAM" id="SSF47661">
    <property type="entry name" value="t-snare proteins"/>
    <property type="match status" value="1"/>
</dbReference>
<feature type="non-terminal residue" evidence="1">
    <location>
        <position position="194"/>
    </location>
</feature>